<protein>
    <submittedName>
        <fullName evidence="1">Uncharacterized protein</fullName>
    </submittedName>
</protein>
<reference evidence="1" key="1">
    <citation type="submission" date="2009-01" db="EMBL/GenBank/DDBJ databases">
        <title>The Genome Sequence of Brucella pinnipedialis M292/94/1.</title>
        <authorList>
            <consortium name="The Broad Institute Genome Sequencing Platform"/>
            <person name="Ward D."/>
            <person name="Young S.K."/>
            <person name="Kodira C.D."/>
            <person name="Zeng Q."/>
            <person name="Koehrsen M."/>
            <person name="Alvarado L."/>
            <person name="Berlin A."/>
            <person name="Borenstein D."/>
            <person name="Chen Z."/>
            <person name="Engels R."/>
            <person name="Freedman E."/>
            <person name="Gellesch M."/>
            <person name="Goldberg J."/>
            <person name="Griggs A."/>
            <person name="Gujja S."/>
            <person name="Heiman D."/>
            <person name="Hepburn T."/>
            <person name="Howarth C."/>
            <person name="Jen D."/>
            <person name="Larson L."/>
            <person name="Lewis B."/>
            <person name="Mehta T."/>
            <person name="Park D."/>
            <person name="Pearson M."/>
            <person name="Roberts A."/>
            <person name="Saif S."/>
            <person name="Shea T."/>
            <person name="Shenoy N."/>
            <person name="Sisk P."/>
            <person name="Stolte C."/>
            <person name="Sykes S."/>
            <person name="Walk T."/>
            <person name="White J."/>
            <person name="Yandava C."/>
            <person name="Whatmore A.M."/>
            <person name="Perrett L.L."/>
            <person name="O'Callaghan D."/>
            <person name="Nusbaum C."/>
            <person name="Galagan J."/>
            <person name="Birren B."/>
        </authorList>
    </citation>
    <scope>NUCLEOTIDE SEQUENCE [LARGE SCALE GENOMIC DNA]</scope>
    <source>
        <strain evidence="1">M292/94/1</strain>
    </source>
</reference>
<organism evidence="1">
    <name type="scientific">Brucella pinnipedialis M292/94/1</name>
    <dbReference type="NCBI Taxonomy" id="520462"/>
    <lineage>
        <taxon>Bacteria</taxon>
        <taxon>Pseudomonadati</taxon>
        <taxon>Pseudomonadota</taxon>
        <taxon>Alphaproteobacteria</taxon>
        <taxon>Hyphomicrobiales</taxon>
        <taxon>Brucellaceae</taxon>
        <taxon>Brucella/Ochrobactrum group</taxon>
        <taxon>Brucella</taxon>
    </lineage>
</organism>
<name>A0A0E1X5W7_9HYPH</name>
<dbReference type="EMBL" id="EQ999534">
    <property type="protein sequence ID" value="EEZ28597.1"/>
    <property type="molecule type" value="Genomic_DNA"/>
</dbReference>
<accession>A0A0E1X5W7</accession>
<dbReference type="HOGENOM" id="CLU_157254_0_0_5"/>
<gene>
    <name evidence="1" type="ORF">BALG_01950</name>
</gene>
<dbReference type="AlphaFoldDB" id="A0A0E1X5W7"/>
<dbReference type="RefSeq" id="WP_002965651.1">
    <property type="nucleotide sequence ID" value="NZ_EQ999534.1"/>
</dbReference>
<dbReference type="GeneID" id="99645908"/>
<proteinExistence type="predicted"/>
<evidence type="ECO:0000313" key="1">
    <source>
        <dbReference type="EMBL" id="EEZ28597.1"/>
    </source>
</evidence>
<dbReference type="Proteomes" id="UP000004659">
    <property type="component" value="Unassembled WGS sequence"/>
</dbReference>
<sequence length="135" mass="14817">MVKRGRLQHWAFVLRILCAVALVSVGLAHKIPVFASSSKGYFDLSSYELPDGTFPVFCLTDNGDRTSKQPQSSRSDCDACRISCSVILPVPESGTVNRPLRANVPTVRKSYAACHEQRLPSNRSPRAPPFKLSIA</sequence>